<dbReference type="InterPro" id="IPR024079">
    <property type="entry name" value="MetalloPept_cat_dom_sf"/>
</dbReference>
<dbReference type="Proteomes" id="UP000178534">
    <property type="component" value="Unassembled WGS sequence"/>
</dbReference>
<accession>A0A1G2DI84</accession>
<dbReference type="Pfam" id="PF19310">
    <property type="entry name" value="TOP_N"/>
    <property type="match status" value="1"/>
</dbReference>
<feature type="domain" description="Oligopeptidase A N-terminal" evidence="11">
    <location>
        <begin position="54"/>
        <end position="156"/>
    </location>
</feature>
<gene>
    <name evidence="12" type="ORF">A2942_03595</name>
</gene>
<dbReference type="Gene3D" id="1.10.1370.40">
    <property type="match status" value="1"/>
</dbReference>
<keyword evidence="3 9" id="KW-0479">Metal-binding</keyword>
<dbReference type="GO" id="GO:0004222">
    <property type="term" value="F:metalloendopeptidase activity"/>
    <property type="evidence" value="ECO:0007669"/>
    <property type="project" value="UniProtKB-EC"/>
</dbReference>
<evidence type="ECO:0000256" key="5">
    <source>
        <dbReference type="ARBA" id="ARBA00022833"/>
    </source>
</evidence>
<dbReference type="PANTHER" id="PTHR43660">
    <property type="entry name" value="DIPEPTIDYL CARBOXYPEPTIDASE"/>
    <property type="match status" value="1"/>
</dbReference>
<comment type="caution">
    <text evidence="12">The sequence shown here is derived from an EMBL/GenBank/DDBJ whole genome shotgun (WGS) entry which is preliminary data.</text>
</comment>
<proteinExistence type="inferred from homology"/>
<evidence type="ECO:0000259" key="10">
    <source>
        <dbReference type="Pfam" id="PF01432"/>
    </source>
</evidence>
<dbReference type="InterPro" id="IPR045666">
    <property type="entry name" value="OpdA_N"/>
</dbReference>
<evidence type="ECO:0000256" key="2">
    <source>
        <dbReference type="ARBA" id="ARBA00022670"/>
    </source>
</evidence>
<dbReference type="AlphaFoldDB" id="A0A1G2DI84"/>
<dbReference type="InterPro" id="IPR001567">
    <property type="entry name" value="Pept_M3A_M3B_dom"/>
</dbReference>
<dbReference type="Gene3D" id="1.10.1370.10">
    <property type="entry name" value="Neurolysin, domain 3"/>
    <property type="match status" value="1"/>
</dbReference>
<organism evidence="12 13">
    <name type="scientific">Candidatus Lloydbacteria bacterium RIFCSPLOWO2_01_FULL_50_20</name>
    <dbReference type="NCBI Taxonomy" id="1798665"/>
    <lineage>
        <taxon>Bacteria</taxon>
        <taxon>Candidatus Lloydiibacteriota</taxon>
    </lineage>
</organism>
<evidence type="ECO:0000256" key="1">
    <source>
        <dbReference type="ARBA" id="ARBA00006040"/>
    </source>
</evidence>
<evidence type="ECO:0000256" key="6">
    <source>
        <dbReference type="ARBA" id="ARBA00023049"/>
    </source>
</evidence>
<dbReference type="Pfam" id="PF01432">
    <property type="entry name" value="Peptidase_M3"/>
    <property type="match status" value="1"/>
</dbReference>
<dbReference type="EMBL" id="MHLP01000009">
    <property type="protein sequence ID" value="OGZ13276.1"/>
    <property type="molecule type" value="Genomic_DNA"/>
</dbReference>
<dbReference type="GO" id="GO:0005829">
    <property type="term" value="C:cytosol"/>
    <property type="evidence" value="ECO:0007669"/>
    <property type="project" value="UniProtKB-ARBA"/>
</dbReference>
<dbReference type="CDD" id="cd06456">
    <property type="entry name" value="M3A_DCP"/>
    <property type="match status" value="1"/>
</dbReference>
<protein>
    <recommendedName>
        <fullName evidence="8">oligopeptidase A</fullName>
        <ecNumber evidence="8">3.4.24.70</ecNumber>
    </recommendedName>
</protein>
<dbReference type="SUPFAM" id="SSF55486">
    <property type="entry name" value="Metalloproteases ('zincins'), catalytic domain"/>
    <property type="match status" value="1"/>
</dbReference>
<dbReference type="FunFam" id="3.40.390.10:FF:000009">
    <property type="entry name" value="Oligopeptidase A"/>
    <property type="match status" value="1"/>
</dbReference>
<evidence type="ECO:0000256" key="4">
    <source>
        <dbReference type="ARBA" id="ARBA00022801"/>
    </source>
</evidence>
<dbReference type="PANTHER" id="PTHR43660:SF1">
    <property type="entry name" value="DIPEPTIDYL CARBOXYPEPTIDASE"/>
    <property type="match status" value="1"/>
</dbReference>
<evidence type="ECO:0000256" key="9">
    <source>
        <dbReference type="RuleBase" id="RU003435"/>
    </source>
</evidence>
<comment type="cofactor">
    <cofactor evidence="9">
        <name>Zn(2+)</name>
        <dbReference type="ChEBI" id="CHEBI:29105"/>
    </cofactor>
    <text evidence="9">Binds 1 zinc ion.</text>
</comment>
<dbReference type="GO" id="GO:0046872">
    <property type="term" value="F:metal ion binding"/>
    <property type="evidence" value="ECO:0007669"/>
    <property type="project" value="UniProtKB-UniRule"/>
</dbReference>
<comment type="catalytic activity">
    <reaction evidence="7">
        <text>Hydrolysis of oligopeptides, with broad specificity. Gly or Ala commonly occur as P1 or P1' residues, but more distant residues are also important, as is shown by the fact that Z-Gly-Pro-Gly-|-Gly-Pro-Ala is cleaved, but not Z-(Gly)(5).</text>
        <dbReference type="EC" id="3.4.24.70"/>
    </reaction>
</comment>
<dbReference type="InterPro" id="IPR034005">
    <property type="entry name" value="M3A_DCP"/>
</dbReference>
<evidence type="ECO:0000256" key="3">
    <source>
        <dbReference type="ARBA" id="ARBA00022723"/>
    </source>
</evidence>
<evidence type="ECO:0000259" key="11">
    <source>
        <dbReference type="Pfam" id="PF19310"/>
    </source>
</evidence>
<dbReference type="InterPro" id="IPR024077">
    <property type="entry name" value="Neurolysin/TOP_dom2"/>
</dbReference>
<dbReference type="STRING" id="1798665.A2942_03595"/>
<sequence length="698" mass="79394">MNYTTTIENGPNVEKLYFTLPDWSTFDPEASLKELESLFILGRKLADEDAKKESHTFASLIGASEDFQEKISRVLGPFGHLNAAMQTNAIREGYKKATSLVADFGSDIAMHKGLYRAYLRYRESAEYQTLDAEKRKIIDDVIEDFELNGVGLSPKEKKKLKALNKKETRLSTRFRNNATEAMGRWSKHITDEARLSGVPKVTKDATRDAAAKKKRKGYLLSLQSSIVAGILTHADDRALRKEVFIARSREASDLGPSPKRLDNWPIIETILETQYARAQLLGYKNFAELSLKKKMVKQPREVFEFLDELAEKSHERAQEEFAELERFSAEKLGIEKLEPWDVAYASEKLSIATYNVSQEELRPYFTATRVFDGMFKLVERLYGLTIKEALGRDKPSVWDPSVRFFRVFDKTGKLRAAFYADLYERTDEKVRKNSGAWADGCMSRRKLSDGVQVPVAYLNCNITPPSGGKEGQLTHYDVETLFHEFGHDLHHMLGLSNYASSNWVRVEWDAIELPSQFMENYCWNREMLQALSLHVDTGEQIPNELYDRLIASKHFQTGLAMARQIEFALIDMELYAAGIPCDIDTIVQDVRRRVRVTPVYAEDRFINTFGHIFGGGYAAGYYSYKWAEVLAADAFAAYEETGNIYDPVKGQKFMEEILEAGGKRRMSESYVAFRGRMPSVEALLRQNGLIAAATAEEA</sequence>
<keyword evidence="5 9" id="KW-0862">Zinc</keyword>
<reference evidence="12 13" key="1">
    <citation type="journal article" date="2016" name="Nat. Commun.">
        <title>Thousands of microbial genomes shed light on interconnected biogeochemical processes in an aquifer system.</title>
        <authorList>
            <person name="Anantharaman K."/>
            <person name="Brown C.T."/>
            <person name="Hug L.A."/>
            <person name="Sharon I."/>
            <person name="Castelle C.J."/>
            <person name="Probst A.J."/>
            <person name="Thomas B.C."/>
            <person name="Singh A."/>
            <person name="Wilkins M.J."/>
            <person name="Karaoz U."/>
            <person name="Brodie E.L."/>
            <person name="Williams K.H."/>
            <person name="Hubbard S.S."/>
            <person name="Banfield J.F."/>
        </authorList>
    </citation>
    <scope>NUCLEOTIDE SEQUENCE [LARGE SCALE GENOMIC DNA]</scope>
</reference>
<feature type="domain" description="Peptidase M3A/M3B catalytic" evidence="10">
    <location>
        <begin position="231"/>
        <end position="688"/>
    </location>
</feature>
<keyword evidence="4 9" id="KW-0378">Hydrolase</keyword>
<comment type="similarity">
    <text evidence="1 9">Belongs to the peptidase M3 family.</text>
</comment>
<name>A0A1G2DI84_9BACT</name>
<keyword evidence="6 9" id="KW-0482">Metalloprotease</keyword>
<evidence type="ECO:0000256" key="8">
    <source>
        <dbReference type="ARBA" id="ARBA00026100"/>
    </source>
</evidence>
<evidence type="ECO:0000313" key="12">
    <source>
        <dbReference type="EMBL" id="OGZ13276.1"/>
    </source>
</evidence>
<evidence type="ECO:0000313" key="13">
    <source>
        <dbReference type="Proteomes" id="UP000178534"/>
    </source>
</evidence>
<dbReference type="EC" id="3.4.24.70" evidence="8"/>
<dbReference type="Gene3D" id="3.40.390.10">
    <property type="entry name" value="Collagenase (Catalytic Domain)"/>
    <property type="match status" value="1"/>
</dbReference>
<evidence type="ECO:0000256" key="7">
    <source>
        <dbReference type="ARBA" id="ARBA00024603"/>
    </source>
</evidence>
<dbReference type="InterPro" id="IPR045090">
    <property type="entry name" value="Pept_M3A_M3B"/>
</dbReference>
<dbReference type="GO" id="GO:0006508">
    <property type="term" value="P:proteolysis"/>
    <property type="evidence" value="ECO:0007669"/>
    <property type="project" value="UniProtKB-KW"/>
</dbReference>
<keyword evidence="2 9" id="KW-0645">Protease</keyword>